<accession>A0A7D5V6R6</accession>
<feature type="chain" id="PRO_5028967278" description="Clock-controlled protein 6" evidence="2">
    <location>
        <begin position="19"/>
        <end position="270"/>
    </location>
</feature>
<dbReference type="PANTHER" id="PTHR35523">
    <property type="entry name" value="CELL WALL PROTEIN SED1"/>
    <property type="match status" value="1"/>
</dbReference>
<evidence type="ECO:0000313" key="3">
    <source>
        <dbReference type="EMBL" id="QLI74112.1"/>
    </source>
</evidence>
<evidence type="ECO:0000256" key="1">
    <source>
        <dbReference type="SAM" id="MobiDB-lite"/>
    </source>
</evidence>
<dbReference type="GO" id="GO:0031505">
    <property type="term" value="P:fungal-type cell wall organization"/>
    <property type="evidence" value="ECO:0007669"/>
    <property type="project" value="InterPro"/>
</dbReference>
<proteinExistence type="predicted"/>
<dbReference type="RefSeq" id="XP_014543781.1">
    <property type="nucleotide sequence ID" value="XM_014688295.1"/>
</dbReference>
<sequence length="270" mass="25104">MKASQVLAAGALVAPALAQNRTEIVTITDTAYTTYCPVPTTIPIGNMTYTVSKATTLTITNCPCTLTKTGWFKPTATPTAQPVCSGGEDCGHGGNGGGNNGGDHGCDGEDCGSNGGNPGGNGGNGGGSECNGKDCGNNGGNGGNPGGNGVNPGGNGGNNGNNGGNECNGKDCGNNGGNPGSNGGNPGSNGGNPGGNGGSNGGSNGNPGGSGNPTPAPQGGCDEKTGAGCPAVQTATGAQPTGTSAVVAGANVNGLSAGAMAVAGFAAMML</sequence>
<feature type="compositionally biased region" description="Gly residues" evidence="1">
    <location>
        <begin position="178"/>
        <end position="211"/>
    </location>
</feature>
<reference evidence="3 4" key="1">
    <citation type="submission" date="2020-07" db="EMBL/GenBank/DDBJ databases">
        <title>Telomere length de novo assembly of all 7 chromosomes of the fungus, Metarhizium brunneum, using a novel assembly pipeline.</title>
        <authorList>
            <person name="Saud z."/>
            <person name="Kortsinoglou A."/>
            <person name="Kouvelis V.N."/>
            <person name="Butt T.M."/>
        </authorList>
    </citation>
    <scope>NUCLEOTIDE SEQUENCE [LARGE SCALE GENOMIC DNA]</scope>
    <source>
        <strain evidence="3 4">4556</strain>
    </source>
</reference>
<dbReference type="PANTHER" id="PTHR35523:SF1">
    <property type="entry name" value="CELL WALL PROTEIN SED1"/>
    <property type="match status" value="1"/>
</dbReference>
<keyword evidence="2" id="KW-0732">Signal</keyword>
<dbReference type="OrthoDB" id="4941555at2759"/>
<dbReference type="GO" id="GO:0005199">
    <property type="term" value="F:structural constituent of cell wall"/>
    <property type="evidence" value="ECO:0007669"/>
    <property type="project" value="InterPro"/>
</dbReference>
<dbReference type="KEGG" id="mbrn:26243168"/>
<feature type="signal peptide" evidence="2">
    <location>
        <begin position="1"/>
        <end position="18"/>
    </location>
</feature>
<evidence type="ECO:0008006" key="5">
    <source>
        <dbReference type="Google" id="ProtNLM"/>
    </source>
</evidence>
<protein>
    <recommendedName>
        <fullName evidence="5">Clock-controlled protein 6</fullName>
    </recommendedName>
</protein>
<name>A0A7D5V6R6_9HYPO</name>
<dbReference type="EMBL" id="CP058938">
    <property type="protein sequence ID" value="QLI74112.1"/>
    <property type="molecule type" value="Genomic_DNA"/>
</dbReference>
<keyword evidence="4" id="KW-1185">Reference proteome</keyword>
<evidence type="ECO:0000256" key="2">
    <source>
        <dbReference type="SAM" id="SignalP"/>
    </source>
</evidence>
<organism evidence="3 4">
    <name type="scientific">Metarhizium brunneum</name>
    <dbReference type="NCBI Taxonomy" id="500148"/>
    <lineage>
        <taxon>Eukaryota</taxon>
        <taxon>Fungi</taxon>
        <taxon>Dikarya</taxon>
        <taxon>Ascomycota</taxon>
        <taxon>Pezizomycotina</taxon>
        <taxon>Sordariomycetes</taxon>
        <taxon>Hypocreomycetidae</taxon>
        <taxon>Hypocreales</taxon>
        <taxon>Clavicipitaceae</taxon>
        <taxon>Metarhizium</taxon>
    </lineage>
</organism>
<dbReference type="GeneID" id="26243168"/>
<feature type="region of interest" description="Disordered" evidence="1">
    <location>
        <begin position="178"/>
        <end position="241"/>
    </location>
</feature>
<dbReference type="AlphaFoldDB" id="A0A7D5V6R6"/>
<gene>
    <name evidence="3" type="ORF">G6M90_00g110780</name>
</gene>
<dbReference type="GO" id="GO:0009277">
    <property type="term" value="C:fungal-type cell wall"/>
    <property type="evidence" value="ECO:0007669"/>
    <property type="project" value="TreeGrafter"/>
</dbReference>
<dbReference type="Proteomes" id="UP000510686">
    <property type="component" value="Chromosome 7"/>
</dbReference>
<dbReference type="InterPro" id="IPR038843">
    <property type="entry name" value="Sed1/Spi1"/>
</dbReference>
<evidence type="ECO:0000313" key="4">
    <source>
        <dbReference type="Proteomes" id="UP000510686"/>
    </source>
</evidence>